<dbReference type="AlphaFoldDB" id="A0AAE0MGY7"/>
<protein>
    <submittedName>
        <fullName evidence="2">Uncharacterized protein</fullName>
    </submittedName>
</protein>
<reference evidence="2" key="1">
    <citation type="journal article" date="2023" name="Mol. Phylogenet. Evol.">
        <title>Genome-scale phylogeny and comparative genomics of the fungal order Sordariales.</title>
        <authorList>
            <person name="Hensen N."/>
            <person name="Bonometti L."/>
            <person name="Westerberg I."/>
            <person name="Brannstrom I.O."/>
            <person name="Guillou S."/>
            <person name="Cros-Aarteil S."/>
            <person name="Calhoun S."/>
            <person name="Haridas S."/>
            <person name="Kuo A."/>
            <person name="Mondo S."/>
            <person name="Pangilinan J."/>
            <person name="Riley R."/>
            <person name="LaButti K."/>
            <person name="Andreopoulos B."/>
            <person name="Lipzen A."/>
            <person name="Chen C."/>
            <person name="Yan M."/>
            <person name="Daum C."/>
            <person name="Ng V."/>
            <person name="Clum A."/>
            <person name="Steindorff A."/>
            <person name="Ohm R.A."/>
            <person name="Martin F."/>
            <person name="Silar P."/>
            <person name="Natvig D.O."/>
            <person name="Lalanne C."/>
            <person name="Gautier V."/>
            <person name="Ament-Velasquez S.L."/>
            <person name="Kruys A."/>
            <person name="Hutchinson M.I."/>
            <person name="Powell A.J."/>
            <person name="Barry K."/>
            <person name="Miller A.N."/>
            <person name="Grigoriev I.V."/>
            <person name="Debuchy R."/>
            <person name="Gladieux P."/>
            <person name="Hiltunen Thoren M."/>
            <person name="Johannesson H."/>
        </authorList>
    </citation>
    <scope>NUCLEOTIDE SEQUENCE</scope>
    <source>
        <strain evidence="2">SMH4131-1</strain>
    </source>
</reference>
<evidence type="ECO:0000313" key="2">
    <source>
        <dbReference type="EMBL" id="KAK3332221.1"/>
    </source>
</evidence>
<accession>A0AAE0MGY7</accession>
<gene>
    <name evidence="2" type="ORF">B0T19DRAFT_456820</name>
</gene>
<feature type="region of interest" description="Disordered" evidence="1">
    <location>
        <begin position="1"/>
        <end position="55"/>
    </location>
</feature>
<proteinExistence type="predicted"/>
<reference evidence="2" key="2">
    <citation type="submission" date="2023-06" db="EMBL/GenBank/DDBJ databases">
        <authorList>
            <consortium name="Lawrence Berkeley National Laboratory"/>
            <person name="Haridas S."/>
            <person name="Hensen N."/>
            <person name="Bonometti L."/>
            <person name="Westerberg I."/>
            <person name="Brannstrom I.O."/>
            <person name="Guillou S."/>
            <person name="Cros-Aarteil S."/>
            <person name="Calhoun S."/>
            <person name="Kuo A."/>
            <person name="Mondo S."/>
            <person name="Pangilinan J."/>
            <person name="Riley R."/>
            <person name="Labutti K."/>
            <person name="Andreopoulos B."/>
            <person name="Lipzen A."/>
            <person name="Chen C."/>
            <person name="Yanf M."/>
            <person name="Daum C."/>
            <person name="Ng V."/>
            <person name="Clum A."/>
            <person name="Steindorff A."/>
            <person name="Ohm R."/>
            <person name="Martin F."/>
            <person name="Silar P."/>
            <person name="Natvig D."/>
            <person name="Lalanne C."/>
            <person name="Gautier V."/>
            <person name="Ament-Velasquez S.L."/>
            <person name="Kruys A."/>
            <person name="Hutchinson M.I."/>
            <person name="Powell A.J."/>
            <person name="Barry K."/>
            <person name="Miller A.N."/>
            <person name="Grigoriev I.V."/>
            <person name="Debuchy R."/>
            <person name="Gladieux P."/>
            <person name="Thoren M.H."/>
            <person name="Johannesson H."/>
        </authorList>
    </citation>
    <scope>NUCLEOTIDE SEQUENCE</scope>
    <source>
        <strain evidence="2">SMH4131-1</strain>
    </source>
</reference>
<dbReference type="EMBL" id="JAUEPO010000002">
    <property type="protein sequence ID" value="KAK3332221.1"/>
    <property type="molecule type" value="Genomic_DNA"/>
</dbReference>
<evidence type="ECO:0000256" key="1">
    <source>
        <dbReference type="SAM" id="MobiDB-lite"/>
    </source>
</evidence>
<name>A0AAE0MGY7_9PEZI</name>
<comment type="caution">
    <text evidence="2">The sequence shown here is derived from an EMBL/GenBank/DDBJ whole genome shotgun (WGS) entry which is preliminary data.</text>
</comment>
<keyword evidence="3" id="KW-1185">Reference proteome</keyword>
<dbReference type="Proteomes" id="UP001286456">
    <property type="component" value="Unassembled WGS sequence"/>
</dbReference>
<sequence>MASRAPTAEPSSPTSPIQTPSTPAEWNQVPLGPPPPPGLFPQEAPRSEPTAQQDQTENRYLEGFSVSKLEVGATNLKVGQVGPESDSRFSYLAVCANAALETLELRDGRAALRKLGCLAVKRWERVRHEATGSPLLRYVRDVEDMGTQVDLFLRTIRRDFPHVVLADTGSVDTLACFHKRHTPEAMLRPGDQAPRLHHDWKAAGFLAVNRSRVQDMARTHTHLLRTQQAGLRQPDENLEVQRFVFAFACEIIRELGHLFVSMLSQGLREVHPSRRLVEGPADFDAISFKRGACGRGLQMLLFGGTIDVLRDSETRDNEAGIPVIRDESGAASRVADIGIRELVEARESFQGNLLTEDIPIPVSDFELGVYRSMAGDIVPKSIRKTAGWRPEPDVIFDCLMANLNDFAQSRVVVSTLHGRARDVDNRVGIIMPS</sequence>
<organism evidence="2 3">
    <name type="scientific">Cercophora scortea</name>
    <dbReference type="NCBI Taxonomy" id="314031"/>
    <lineage>
        <taxon>Eukaryota</taxon>
        <taxon>Fungi</taxon>
        <taxon>Dikarya</taxon>
        <taxon>Ascomycota</taxon>
        <taxon>Pezizomycotina</taxon>
        <taxon>Sordariomycetes</taxon>
        <taxon>Sordariomycetidae</taxon>
        <taxon>Sordariales</taxon>
        <taxon>Lasiosphaeriaceae</taxon>
        <taxon>Cercophora</taxon>
    </lineage>
</organism>
<feature type="compositionally biased region" description="Low complexity" evidence="1">
    <location>
        <begin position="1"/>
        <end position="23"/>
    </location>
</feature>
<evidence type="ECO:0000313" key="3">
    <source>
        <dbReference type="Proteomes" id="UP001286456"/>
    </source>
</evidence>